<dbReference type="EMBL" id="JAUJYO010000004">
    <property type="protein sequence ID" value="KAK1318984.1"/>
    <property type="molecule type" value="Genomic_DNA"/>
</dbReference>
<feature type="compositionally biased region" description="Basic and acidic residues" evidence="1">
    <location>
        <begin position="98"/>
        <end position="107"/>
    </location>
</feature>
<keyword evidence="3" id="KW-1185">Reference proteome</keyword>
<evidence type="ECO:0000313" key="3">
    <source>
        <dbReference type="Proteomes" id="UP001180020"/>
    </source>
</evidence>
<reference evidence="2" key="2">
    <citation type="submission" date="2023-06" db="EMBL/GenBank/DDBJ databases">
        <authorList>
            <person name="Ma L."/>
            <person name="Liu K.-W."/>
            <person name="Li Z."/>
            <person name="Hsiao Y.-Y."/>
            <person name="Qi Y."/>
            <person name="Fu T."/>
            <person name="Tang G."/>
            <person name="Zhang D."/>
            <person name="Sun W.-H."/>
            <person name="Liu D.-K."/>
            <person name="Li Y."/>
            <person name="Chen G.-Z."/>
            <person name="Liu X.-D."/>
            <person name="Liao X.-Y."/>
            <person name="Jiang Y.-T."/>
            <person name="Yu X."/>
            <person name="Hao Y."/>
            <person name="Huang J."/>
            <person name="Zhao X.-W."/>
            <person name="Ke S."/>
            <person name="Chen Y.-Y."/>
            <person name="Wu W.-L."/>
            <person name="Hsu J.-L."/>
            <person name="Lin Y.-F."/>
            <person name="Huang M.-D."/>
            <person name="Li C.-Y."/>
            <person name="Huang L."/>
            <person name="Wang Z.-W."/>
            <person name="Zhao X."/>
            <person name="Zhong W.-Y."/>
            <person name="Peng D.-H."/>
            <person name="Ahmad S."/>
            <person name="Lan S."/>
            <person name="Zhang J.-S."/>
            <person name="Tsai W.-C."/>
            <person name="Van De Peer Y."/>
            <person name="Liu Z.-J."/>
        </authorList>
    </citation>
    <scope>NUCLEOTIDE SEQUENCE</scope>
    <source>
        <strain evidence="2">CP</strain>
        <tissue evidence="2">Leaves</tissue>
    </source>
</reference>
<name>A0AAV9F124_ACOCL</name>
<evidence type="ECO:0000256" key="1">
    <source>
        <dbReference type="SAM" id="MobiDB-lite"/>
    </source>
</evidence>
<protein>
    <submittedName>
        <fullName evidence="2">Uncharacterized protein</fullName>
    </submittedName>
</protein>
<evidence type="ECO:0000313" key="2">
    <source>
        <dbReference type="EMBL" id="KAK1318984.1"/>
    </source>
</evidence>
<gene>
    <name evidence="2" type="ORF">QJS10_CPB04g00530</name>
</gene>
<accession>A0AAV9F124</accession>
<comment type="caution">
    <text evidence="2">The sequence shown here is derived from an EMBL/GenBank/DDBJ whole genome shotgun (WGS) entry which is preliminary data.</text>
</comment>
<dbReference type="Proteomes" id="UP001180020">
    <property type="component" value="Unassembled WGS sequence"/>
</dbReference>
<sequence length="107" mass="11946">MEQQWHSSSAIKDEDVSMDWCNDPNTSIPLSCSSTSVFGNFIPSTGGSPLYEYNHDISLLSQDHNAAILYSPDHLMLDQLFDHNLSGWPEQDVDESLEDHTTTNESG</sequence>
<proteinExistence type="predicted"/>
<organism evidence="2 3">
    <name type="scientific">Acorus calamus</name>
    <name type="common">Sweet flag</name>
    <dbReference type="NCBI Taxonomy" id="4465"/>
    <lineage>
        <taxon>Eukaryota</taxon>
        <taxon>Viridiplantae</taxon>
        <taxon>Streptophyta</taxon>
        <taxon>Embryophyta</taxon>
        <taxon>Tracheophyta</taxon>
        <taxon>Spermatophyta</taxon>
        <taxon>Magnoliopsida</taxon>
        <taxon>Liliopsida</taxon>
        <taxon>Acoraceae</taxon>
        <taxon>Acorus</taxon>
    </lineage>
</organism>
<dbReference type="AlphaFoldDB" id="A0AAV9F124"/>
<feature type="region of interest" description="Disordered" evidence="1">
    <location>
        <begin position="88"/>
        <end position="107"/>
    </location>
</feature>
<reference evidence="2" key="1">
    <citation type="journal article" date="2023" name="Nat. Commun.">
        <title>Diploid and tetraploid genomes of Acorus and the evolution of monocots.</title>
        <authorList>
            <person name="Ma L."/>
            <person name="Liu K.W."/>
            <person name="Li Z."/>
            <person name="Hsiao Y.Y."/>
            <person name="Qi Y."/>
            <person name="Fu T."/>
            <person name="Tang G.D."/>
            <person name="Zhang D."/>
            <person name="Sun W.H."/>
            <person name="Liu D.K."/>
            <person name="Li Y."/>
            <person name="Chen G.Z."/>
            <person name="Liu X.D."/>
            <person name="Liao X.Y."/>
            <person name="Jiang Y.T."/>
            <person name="Yu X."/>
            <person name="Hao Y."/>
            <person name="Huang J."/>
            <person name="Zhao X.W."/>
            <person name="Ke S."/>
            <person name="Chen Y.Y."/>
            <person name="Wu W.L."/>
            <person name="Hsu J.L."/>
            <person name="Lin Y.F."/>
            <person name="Huang M.D."/>
            <person name="Li C.Y."/>
            <person name="Huang L."/>
            <person name="Wang Z.W."/>
            <person name="Zhao X."/>
            <person name="Zhong W.Y."/>
            <person name="Peng D.H."/>
            <person name="Ahmad S."/>
            <person name="Lan S."/>
            <person name="Zhang J.S."/>
            <person name="Tsai W.C."/>
            <person name="Van de Peer Y."/>
            <person name="Liu Z.J."/>
        </authorList>
    </citation>
    <scope>NUCLEOTIDE SEQUENCE</scope>
    <source>
        <strain evidence="2">CP</strain>
    </source>
</reference>